<evidence type="ECO:0000256" key="2">
    <source>
        <dbReference type="ARBA" id="ARBA00023125"/>
    </source>
</evidence>
<feature type="domain" description="IclR-ED" evidence="5">
    <location>
        <begin position="72"/>
        <end position="249"/>
    </location>
</feature>
<dbReference type="Pfam" id="PF09339">
    <property type="entry name" value="HTH_IclR"/>
    <property type="match status" value="1"/>
</dbReference>
<dbReference type="PANTHER" id="PTHR30136:SF35">
    <property type="entry name" value="HTH-TYPE TRANSCRIPTIONAL REGULATOR RV1719"/>
    <property type="match status" value="1"/>
</dbReference>
<sequence length="258" mass="27640">MDPAKIGTIKVLDKAATILDVLRERERVTPADLVESIGESRTTVVRICETLVRHGLLEREDTSRVSYRLGLGLVELGVLTRRRLSIRGVAHPILTELSEKTGDSTNLVVKQDDAAVCLIRVVGSYPVVSQALDEGGRLPYDRGGSSLALLAFGGKELQESVLARLAAYQRPALRDRIEEIRELGYCVSRGEFLPETGAVGAPVFDAHGDEAVAGVSVSGVVGRLSDSRLPELADAVMAAGEAISRGLAYTGPYPPPRN</sequence>
<protein>
    <submittedName>
        <fullName evidence="6">IclR family transcriptional regulator</fullName>
    </submittedName>
</protein>
<dbReference type="SUPFAM" id="SSF46785">
    <property type="entry name" value="Winged helix' DNA-binding domain"/>
    <property type="match status" value="1"/>
</dbReference>
<dbReference type="EMBL" id="JBHSON010000004">
    <property type="protein sequence ID" value="MFC5744660.1"/>
    <property type="molecule type" value="Genomic_DNA"/>
</dbReference>
<dbReference type="Proteomes" id="UP001596074">
    <property type="component" value="Unassembled WGS sequence"/>
</dbReference>
<evidence type="ECO:0000259" key="5">
    <source>
        <dbReference type="PROSITE" id="PS51078"/>
    </source>
</evidence>
<dbReference type="InterPro" id="IPR029016">
    <property type="entry name" value="GAF-like_dom_sf"/>
</dbReference>
<evidence type="ECO:0000313" key="6">
    <source>
        <dbReference type="EMBL" id="MFC5744660.1"/>
    </source>
</evidence>
<proteinExistence type="predicted"/>
<comment type="caution">
    <text evidence="6">The sequence shown here is derived from an EMBL/GenBank/DDBJ whole genome shotgun (WGS) entry which is preliminary data.</text>
</comment>
<keyword evidence="1" id="KW-0805">Transcription regulation</keyword>
<accession>A0ABW0ZUR5</accession>
<organism evidence="6 7">
    <name type="scientific">Actinomadura rugatobispora</name>
    <dbReference type="NCBI Taxonomy" id="1994"/>
    <lineage>
        <taxon>Bacteria</taxon>
        <taxon>Bacillati</taxon>
        <taxon>Actinomycetota</taxon>
        <taxon>Actinomycetes</taxon>
        <taxon>Streptosporangiales</taxon>
        <taxon>Thermomonosporaceae</taxon>
        <taxon>Actinomadura</taxon>
    </lineage>
</organism>
<dbReference type="PROSITE" id="PS51077">
    <property type="entry name" value="HTH_ICLR"/>
    <property type="match status" value="1"/>
</dbReference>
<dbReference type="Gene3D" id="1.10.10.10">
    <property type="entry name" value="Winged helix-like DNA-binding domain superfamily/Winged helix DNA-binding domain"/>
    <property type="match status" value="1"/>
</dbReference>
<evidence type="ECO:0000313" key="7">
    <source>
        <dbReference type="Proteomes" id="UP001596074"/>
    </source>
</evidence>
<dbReference type="InterPro" id="IPR050707">
    <property type="entry name" value="HTH_MetabolicPath_Reg"/>
</dbReference>
<dbReference type="SUPFAM" id="SSF55781">
    <property type="entry name" value="GAF domain-like"/>
    <property type="match status" value="1"/>
</dbReference>
<evidence type="ECO:0000256" key="1">
    <source>
        <dbReference type="ARBA" id="ARBA00023015"/>
    </source>
</evidence>
<dbReference type="Gene3D" id="3.30.450.40">
    <property type="match status" value="1"/>
</dbReference>
<evidence type="ECO:0000256" key="3">
    <source>
        <dbReference type="ARBA" id="ARBA00023163"/>
    </source>
</evidence>
<keyword evidence="2" id="KW-0238">DNA-binding</keyword>
<dbReference type="InterPro" id="IPR014757">
    <property type="entry name" value="Tscrpt_reg_IclR_C"/>
</dbReference>
<name>A0ABW0ZUR5_9ACTN</name>
<dbReference type="InterPro" id="IPR036390">
    <property type="entry name" value="WH_DNA-bd_sf"/>
</dbReference>
<dbReference type="InterPro" id="IPR036388">
    <property type="entry name" value="WH-like_DNA-bd_sf"/>
</dbReference>
<dbReference type="PANTHER" id="PTHR30136">
    <property type="entry name" value="HELIX-TURN-HELIX TRANSCRIPTIONAL REGULATOR, ICLR FAMILY"/>
    <property type="match status" value="1"/>
</dbReference>
<keyword evidence="3" id="KW-0804">Transcription</keyword>
<reference evidence="7" key="1">
    <citation type="journal article" date="2019" name="Int. J. Syst. Evol. Microbiol.">
        <title>The Global Catalogue of Microorganisms (GCM) 10K type strain sequencing project: providing services to taxonomists for standard genome sequencing and annotation.</title>
        <authorList>
            <consortium name="The Broad Institute Genomics Platform"/>
            <consortium name="The Broad Institute Genome Sequencing Center for Infectious Disease"/>
            <person name="Wu L."/>
            <person name="Ma J."/>
        </authorList>
    </citation>
    <scope>NUCLEOTIDE SEQUENCE [LARGE SCALE GENOMIC DNA]</scope>
    <source>
        <strain evidence="7">KCTC 42087</strain>
    </source>
</reference>
<dbReference type="RefSeq" id="WP_378280019.1">
    <property type="nucleotide sequence ID" value="NZ_JBHSON010000004.1"/>
</dbReference>
<dbReference type="PROSITE" id="PS51078">
    <property type="entry name" value="ICLR_ED"/>
    <property type="match status" value="1"/>
</dbReference>
<keyword evidence="7" id="KW-1185">Reference proteome</keyword>
<feature type="domain" description="HTH iclR-type" evidence="4">
    <location>
        <begin position="9"/>
        <end position="71"/>
    </location>
</feature>
<dbReference type="SMART" id="SM00346">
    <property type="entry name" value="HTH_ICLR"/>
    <property type="match status" value="1"/>
</dbReference>
<evidence type="ECO:0000259" key="4">
    <source>
        <dbReference type="PROSITE" id="PS51077"/>
    </source>
</evidence>
<gene>
    <name evidence="6" type="ORF">ACFPZN_03415</name>
</gene>
<dbReference type="InterPro" id="IPR005471">
    <property type="entry name" value="Tscrpt_reg_IclR_N"/>
</dbReference>
<dbReference type="Pfam" id="PF01614">
    <property type="entry name" value="IclR_C"/>
    <property type="match status" value="1"/>
</dbReference>